<dbReference type="InterPro" id="IPR006439">
    <property type="entry name" value="HAD-SF_hydro_IA"/>
</dbReference>
<dbReference type="PRINTS" id="PR00413">
    <property type="entry name" value="HADHALOGNASE"/>
</dbReference>
<dbReference type="SFLD" id="SFLDS00003">
    <property type="entry name" value="Haloacid_Dehalogenase"/>
    <property type="match status" value="1"/>
</dbReference>
<dbReference type="SUPFAM" id="SSF56784">
    <property type="entry name" value="HAD-like"/>
    <property type="match status" value="1"/>
</dbReference>
<dbReference type="NCBIfam" id="TIGR01509">
    <property type="entry name" value="HAD-SF-IA-v3"/>
    <property type="match status" value="1"/>
</dbReference>
<dbReference type="Gene3D" id="1.10.150.240">
    <property type="entry name" value="Putative phosphatase, domain 2"/>
    <property type="match status" value="1"/>
</dbReference>
<dbReference type="RefSeq" id="WP_163741203.1">
    <property type="nucleotide sequence ID" value="NZ_AP022610.1"/>
</dbReference>
<dbReference type="InterPro" id="IPR050155">
    <property type="entry name" value="HAD-like_hydrolase_sf"/>
</dbReference>
<evidence type="ECO:0000313" key="2">
    <source>
        <dbReference type="Proteomes" id="UP000466517"/>
    </source>
</evidence>
<dbReference type="SFLD" id="SFLDG01135">
    <property type="entry name" value="C1.5.6:_HAD__Beta-PGM__Phospha"/>
    <property type="match status" value="1"/>
</dbReference>
<dbReference type="KEGG" id="mmag:MMAD_44060"/>
<dbReference type="Proteomes" id="UP000466517">
    <property type="component" value="Chromosome"/>
</dbReference>
<sequence>MTAPAVLFDIDGTLIDSNYLHVHAWQRAFDEEDFDVEAWRIHRLIGMDGSKLVETLVPDASDDAADRLKELNSRFYMELIGLLRPLPGALRLLDVVAEMGMQAVLATSAPEDELDALRKVLQRDDLVSAMTSSDDVGTAKPQPGIVEVALKRADVPAERAVFVGDAVWDVRAAKRAGVECIGVESGGIDRHLLLSEGAVAVYSNAQDLLDQLHDGPIGALAAKYVQR</sequence>
<dbReference type="AlphaFoldDB" id="A0A7I7XLK6"/>
<reference evidence="1 2" key="1">
    <citation type="journal article" date="2019" name="Emerg. Microbes Infect.">
        <title>Comprehensive subspecies identification of 175 nontuberculous mycobacteria species based on 7547 genomic profiles.</title>
        <authorList>
            <person name="Matsumoto Y."/>
            <person name="Kinjo T."/>
            <person name="Motooka D."/>
            <person name="Nabeya D."/>
            <person name="Jung N."/>
            <person name="Uechi K."/>
            <person name="Horii T."/>
            <person name="Iida T."/>
            <person name="Fujita J."/>
            <person name="Nakamura S."/>
        </authorList>
    </citation>
    <scope>NUCLEOTIDE SEQUENCE [LARGE SCALE GENOMIC DNA]</scope>
    <source>
        <strain evidence="1 2">JCM 13574</strain>
    </source>
</reference>
<dbReference type="GO" id="GO:0005829">
    <property type="term" value="C:cytosol"/>
    <property type="evidence" value="ECO:0007669"/>
    <property type="project" value="TreeGrafter"/>
</dbReference>
<evidence type="ECO:0000313" key="1">
    <source>
        <dbReference type="EMBL" id="BBZ30111.1"/>
    </source>
</evidence>
<dbReference type="NCBIfam" id="TIGR01549">
    <property type="entry name" value="HAD-SF-IA-v1"/>
    <property type="match status" value="1"/>
</dbReference>
<dbReference type="Pfam" id="PF13419">
    <property type="entry name" value="HAD_2"/>
    <property type="match status" value="1"/>
</dbReference>
<name>A0A7I7XLK6_9MYCO</name>
<dbReference type="PANTHER" id="PTHR43434:SF16">
    <property type="entry name" value="BLL8046 PROTEIN"/>
    <property type="match status" value="1"/>
</dbReference>
<dbReference type="InterPro" id="IPR041492">
    <property type="entry name" value="HAD_2"/>
</dbReference>
<protein>
    <submittedName>
        <fullName evidence="1">Haloacid dehalogenase</fullName>
    </submittedName>
</protein>
<dbReference type="PANTHER" id="PTHR43434">
    <property type="entry name" value="PHOSPHOGLYCOLATE PHOSPHATASE"/>
    <property type="match status" value="1"/>
</dbReference>
<proteinExistence type="predicted"/>
<dbReference type="GO" id="GO:0006281">
    <property type="term" value="P:DNA repair"/>
    <property type="evidence" value="ECO:0007669"/>
    <property type="project" value="TreeGrafter"/>
</dbReference>
<organism evidence="1 2">
    <name type="scientific">Mycolicibacterium madagascariense</name>
    <dbReference type="NCBI Taxonomy" id="212765"/>
    <lineage>
        <taxon>Bacteria</taxon>
        <taxon>Bacillati</taxon>
        <taxon>Actinomycetota</taxon>
        <taxon>Actinomycetes</taxon>
        <taxon>Mycobacteriales</taxon>
        <taxon>Mycobacteriaceae</taxon>
        <taxon>Mycolicibacterium</taxon>
    </lineage>
</organism>
<dbReference type="SFLD" id="SFLDG01129">
    <property type="entry name" value="C1.5:_HAD__Beta-PGM__Phosphata"/>
    <property type="match status" value="1"/>
</dbReference>
<dbReference type="GO" id="GO:0008967">
    <property type="term" value="F:phosphoglycolate phosphatase activity"/>
    <property type="evidence" value="ECO:0007669"/>
    <property type="project" value="TreeGrafter"/>
</dbReference>
<gene>
    <name evidence="1" type="ORF">MMAD_44060</name>
</gene>
<accession>A0A7I7XLK6</accession>
<dbReference type="InterPro" id="IPR023214">
    <property type="entry name" value="HAD_sf"/>
</dbReference>
<dbReference type="InterPro" id="IPR036412">
    <property type="entry name" value="HAD-like_sf"/>
</dbReference>
<keyword evidence="2" id="KW-1185">Reference proteome</keyword>
<dbReference type="Gene3D" id="3.40.50.1000">
    <property type="entry name" value="HAD superfamily/HAD-like"/>
    <property type="match status" value="1"/>
</dbReference>
<dbReference type="InterPro" id="IPR023198">
    <property type="entry name" value="PGP-like_dom2"/>
</dbReference>
<dbReference type="EMBL" id="AP022610">
    <property type="protein sequence ID" value="BBZ30111.1"/>
    <property type="molecule type" value="Genomic_DNA"/>
</dbReference>